<keyword evidence="3" id="KW-1185">Reference proteome</keyword>
<feature type="region of interest" description="Disordered" evidence="1">
    <location>
        <begin position="1"/>
        <end position="22"/>
    </location>
</feature>
<organism evidence="2 3">
    <name type="scientific">Portunus trituberculatus</name>
    <name type="common">Swimming crab</name>
    <name type="synonym">Neptunus trituberculatus</name>
    <dbReference type="NCBI Taxonomy" id="210409"/>
    <lineage>
        <taxon>Eukaryota</taxon>
        <taxon>Metazoa</taxon>
        <taxon>Ecdysozoa</taxon>
        <taxon>Arthropoda</taxon>
        <taxon>Crustacea</taxon>
        <taxon>Multicrustacea</taxon>
        <taxon>Malacostraca</taxon>
        <taxon>Eumalacostraca</taxon>
        <taxon>Eucarida</taxon>
        <taxon>Decapoda</taxon>
        <taxon>Pleocyemata</taxon>
        <taxon>Brachyura</taxon>
        <taxon>Eubrachyura</taxon>
        <taxon>Portunoidea</taxon>
        <taxon>Portunidae</taxon>
        <taxon>Portuninae</taxon>
        <taxon>Portunus</taxon>
    </lineage>
</organism>
<protein>
    <submittedName>
        <fullName evidence="2">Uncharacterized protein</fullName>
    </submittedName>
</protein>
<dbReference type="Proteomes" id="UP000324222">
    <property type="component" value="Unassembled WGS sequence"/>
</dbReference>
<evidence type="ECO:0000256" key="1">
    <source>
        <dbReference type="SAM" id="MobiDB-lite"/>
    </source>
</evidence>
<accession>A0A5B7IGH6</accession>
<reference evidence="2 3" key="1">
    <citation type="submission" date="2019-05" db="EMBL/GenBank/DDBJ databases">
        <title>Another draft genome of Portunus trituberculatus and its Hox gene families provides insights of decapod evolution.</title>
        <authorList>
            <person name="Jeong J.-H."/>
            <person name="Song I."/>
            <person name="Kim S."/>
            <person name="Choi T."/>
            <person name="Kim D."/>
            <person name="Ryu S."/>
            <person name="Kim W."/>
        </authorList>
    </citation>
    <scope>NUCLEOTIDE SEQUENCE [LARGE SCALE GENOMIC DNA]</scope>
    <source>
        <tissue evidence="2">Muscle</tissue>
    </source>
</reference>
<evidence type="ECO:0000313" key="3">
    <source>
        <dbReference type="Proteomes" id="UP000324222"/>
    </source>
</evidence>
<gene>
    <name evidence="2" type="ORF">E2C01_077621</name>
</gene>
<feature type="compositionally biased region" description="Basic and acidic residues" evidence="1">
    <location>
        <begin position="1"/>
        <end position="15"/>
    </location>
</feature>
<dbReference type="EMBL" id="VSRR010061102">
    <property type="protein sequence ID" value="MPC82932.1"/>
    <property type="molecule type" value="Genomic_DNA"/>
</dbReference>
<name>A0A5B7IGH6_PORTR</name>
<evidence type="ECO:0000313" key="2">
    <source>
        <dbReference type="EMBL" id="MPC82932.1"/>
    </source>
</evidence>
<dbReference type="AlphaFoldDB" id="A0A5B7IGH6"/>
<sequence>MRNQDPRREATDVDPRVSLPRG</sequence>
<comment type="caution">
    <text evidence="2">The sequence shown here is derived from an EMBL/GenBank/DDBJ whole genome shotgun (WGS) entry which is preliminary data.</text>
</comment>
<proteinExistence type="predicted"/>